<organism evidence="2 3">
    <name type="scientific">Methylotenera oryzisoli</name>
    <dbReference type="NCBI Taxonomy" id="2080758"/>
    <lineage>
        <taxon>Bacteria</taxon>
        <taxon>Pseudomonadati</taxon>
        <taxon>Pseudomonadota</taxon>
        <taxon>Betaproteobacteria</taxon>
        <taxon>Nitrosomonadales</taxon>
        <taxon>Methylophilaceae</taxon>
        <taxon>Methylotenera</taxon>
    </lineage>
</organism>
<feature type="transmembrane region" description="Helical" evidence="1">
    <location>
        <begin position="76"/>
        <end position="96"/>
    </location>
</feature>
<gene>
    <name evidence="2" type="ORF">C3Y98_05760</name>
</gene>
<name>A0A4Y9VRV4_9PROT</name>
<keyword evidence="1" id="KW-0812">Transmembrane</keyword>
<evidence type="ECO:0000313" key="3">
    <source>
        <dbReference type="Proteomes" id="UP000297706"/>
    </source>
</evidence>
<evidence type="ECO:0000256" key="1">
    <source>
        <dbReference type="SAM" id="Phobius"/>
    </source>
</evidence>
<keyword evidence="1" id="KW-0472">Membrane</keyword>
<dbReference type="RefSeq" id="WP_135277144.1">
    <property type="nucleotide sequence ID" value="NZ_PQVH01000008.1"/>
</dbReference>
<sequence length="126" mass="13531">MKFLSFHRLSVFSSILFVVLAINLMFAPTQMLTSWGIELTTSVGLVARRIAALYTGLAVMFFMVRHAELSTTRTALISGTITACSILALLGVYEFATGHATSGILTAAFVEVALVLAFLDVGLRGK</sequence>
<proteinExistence type="predicted"/>
<comment type="caution">
    <text evidence="2">The sequence shown here is derived from an EMBL/GenBank/DDBJ whole genome shotgun (WGS) entry which is preliminary data.</text>
</comment>
<dbReference type="Proteomes" id="UP000297706">
    <property type="component" value="Unassembled WGS sequence"/>
</dbReference>
<dbReference type="AlphaFoldDB" id="A0A4Y9VRV4"/>
<dbReference type="OrthoDB" id="8776172at2"/>
<evidence type="ECO:0008006" key="4">
    <source>
        <dbReference type="Google" id="ProtNLM"/>
    </source>
</evidence>
<feature type="transmembrane region" description="Helical" evidence="1">
    <location>
        <begin position="46"/>
        <end position="64"/>
    </location>
</feature>
<accession>A0A4Y9VRV4</accession>
<keyword evidence="1" id="KW-1133">Transmembrane helix</keyword>
<reference evidence="2 3" key="1">
    <citation type="submission" date="2018-02" db="EMBL/GenBank/DDBJ databases">
        <title>A novel lanthanide dependent methylotroph, Methylotenera sp. La3113.</title>
        <authorList>
            <person name="Lv H."/>
            <person name="Tani A."/>
        </authorList>
    </citation>
    <scope>NUCLEOTIDE SEQUENCE [LARGE SCALE GENOMIC DNA]</scope>
    <source>
        <strain evidence="2 3">La3113</strain>
    </source>
</reference>
<keyword evidence="3" id="KW-1185">Reference proteome</keyword>
<feature type="transmembrane region" description="Helical" evidence="1">
    <location>
        <begin position="102"/>
        <end position="123"/>
    </location>
</feature>
<evidence type="ECO:0000313" key="2">
    <source>
        <dbReference type="EMBL" id="TFW71602.1"/>
    </source>
</evidence>
<feature type="transmembrane region" description="Helical" evidence="1">
    <location>
        <begin position="9"/>
        <end position="26"/>
    </location>
</feature>
<protein>
    <recommendedName>
        <fullName evidence="4">DUF4345 domain-containing protein</fullName>
    </recommendedName>
</protein>
<dbReference type="EMBL" id="PQVH01000008">
    <property type="protein sequence ID" value="TFW71602.1"/>
    <property type="molecule type" value="Genomic_DNA"/>
</dbReference>